<feature type="binding site" evidence="9">
    <location>
        <position position="377"/>
    </location>
    <ligand>
        <name>substrate</name>
    </ligand>
</feature>
<evidence type="ECO:0000256" key="10">
    <source>
        <dbReference type="PIRSR" id="PIRSR037479-3"/>
    </source>
</evidence>
<dbReference type="GO" id="GO:0005975">
    <property type="term" value="P:carbohydrate metabolic process"/>
    <property type="evidence" value="ECO:0007669"/>
    <property type="project" value="InterPro"/>
</dbReference>
<evidence type="ECO:0000256" key="2">
    <source>
        <dbReference type="ARBA" id="ARBA00022475"/>
    </source>
</evidence>
<keyword evidence="6 12" id="KW-1133">Transmembrane helix</keyword>
<dbReference type="Gene3D" id="3.20.20.370">
    <property type="entry name" value="Glycoside hydrolase/deacetylase"/>
    <property type="match status" value="1"/>
</dbReference>
<dbReference type="GO" id="GO:0016810">
    <property type="term" value="F:hydrolase activity, acting on carbon-nitrogen (but not peptide) bonds"/>
    <property type="evidence" value="ECO:0007669"/>
    <property type="project" value="InterPro"/>
</dbReference>
<feature type="transmembrane region" description="Helical" evidence="12">
    <location>
        <begin position="7"/>
        <end position="26"/>
    </location>
</feature>
<dbReference type="InterPro" id="IPR021729">
    <property type="entry name" value="DUF3298"/>
</dbReference>
<dbReference type="InterPro" id="IPR037126">
    <property type="entry name" value="PdaC/RsiV-like_sf"/>
</dbReference>
<dbReference type="Pfam" id="PF11738">
    <property type="entry name" value="DUF3298"/>
    <property type="match status" value="1"/>
</dbReference>
<dbReference type="RefSeq" id="WP_003245023.1">
    <property type="nucleotide sequence ID" value="NC_000964.3"/>
</dbReference>
<feature type="binding site" evidence="10">
    <location>
        <position position="286"/>
    </location>
    <ligand>
        <name>Zn(2+)</name>
        <dbReference type="ChEBI" id="CHEBI:29105"/>
    </ligand>
</feature>
<keyword evidence="10" id="KW-0862">Zinc</keyword>
<dbReference type="Pfam" id="PF13739">
    <property type="entry name" value="PdaC"/>
    <property type="match status" value="1"/>
</dbReference>
<dbReference type="SMR" id="A0A6M4JFF8"/>
<keyword evidence="7 12" id="KW-0472">Membrane</keyword>
<evidence type="ECO:0000256" key="8">
    <source>
        <dbReference type="PIRSR" id="PIRSR037479-1"/>
    </source>
</evidence>
<comment type="subcellular location">
    <subcellularLocation>
        <location evidence="1">Cell membrane</location>
        <topology evidence="1">Single-pass membrane protein</topology>
    </subcellularLocation>
</comment>
<proteinExistence type="predicted"/>
<organism evidence="14">
    <name type="scientific">Bacillus subtilis (strain 168)</name>
    <dbReference type="NCBI Taxonomy" id="224308"/>
    <lineage>
        <taxon>Bacteria</taxon>
        <taxon>Bacillati</taxon>
        <taxon>Bacillota</taxon>
        <taxon>Bacilli</taxon>
        <taxon>Bacillales</taxon>
        <taxon>Bacillaceae</taxon>
        <taxon>Bacillus</taxon>
    </lineage>
</organism>
<keyword evidence="4 10" id="KW-0479">Metal-binding</keyword>
<feature type="binding site" evidence="10">
    <location>
        <position position="340"/>
    </location>
    <ligand>
        <name>Zn(2+)</name>
        <dbReference type="ChEBI" id="CHEBI:29105"/>
    </ligand>
</feature>
<dbReference type="RefSeq" id="NP_389092.1">
    <property type="nucleotide sequence ID" value="NC_000964.3"/>
</dbReference>
<dbReference type="InterPro" id="IPR002509">
    <property type="entry name" value="NODB_dom"/>
</dbReference>
<evidence type="ECO:0000256" key="3">
    <source>
        <dbReference type="ARBA" id="ARBA00022692"/>
    </source>
</evidence>
<dbReference type="PIRSF" id="PIRSF037479">
    <property type="entry name" value="PG_GlcNAc_deacetylase"/>
    <property type="match status" value="1"/>
</dbReference>
<protein>
    <submittedName>
        <fullName evidence="14">Peptidoglycan-N-acetylmuramic acid deacetylase PdaC</fullName>
    </submittedName>
</protein>
<keyword evidence="5" id="KW-0378">Hydrolase</keyword>
<dbReference type="CDD" id="cd10947">
    <property type="entry name" value="CE4_SpPgdA_BsYjeA_like"/>
    <property type="match status" value="1"/>
</dbReference>
<evidence type="ECO:0000256" key="12">
    <source>
        <dbReference type="SAM" id="Phobius"/>
    </source>
</evidence>
<dbReference type="GO" id="GO:0046872">
    <property type="term" value="F:metal ion binding"/>
    <property type="evidence" value="ECO:0007669"/>
    <property type="project" value="UniProtKB-KW"/>
</dbReference>
<evidence type="ECO:0000256" key="11">
    <source>
        <dbReference type="PIRSR" id="PIRSR037479-4"/>
    </source>
</evidence>
<accession>A0A6M4JFF8</accession>
<keyword evidence="2" id="KW-1003">Cell membrane</keyword>
<feature type="site" description="Raises pKa of active site His" evidence="11">
    <location>
        <position position="401"/>
    </location>
</feature>
<feature type="domain" description="NodB homology" evidence="13">
    <location>
        <begin position="278"/>
        <end position="452"/>
    </location>
</feature>
<feature type="active site" description="Proton donor" evidence="8">
    <location>
        <position position="427"/>
    </location>
</feature>
<dbReference type="InterPro" id="IPR017219">
    <property type="entry name" value="Peptidoglycan_deacetylase"/>
</dbReference>
<dbReference type="PANTHER" id="PTHR10587:SF133">
    <property type="entry name" value="CHITIN DEACETYLASE 1-RELATED"/>
    <property type="match status" value="1"/>
</dbReference>
<evidence type="ECO:0000256" key="5">
    <source>
        <dbReference type="ARBA" id="ARBA00022801"/>
    </source>
</evidence>
<sequence>MLAKRIKWFHVLIAVVCVVGLIGFFHNHSLKKETVMNKVRTDSQYGNVEIATLVNDGKTFNYAVNYPVFKNEKMDSALKRFAEKEVRQFQKETKDVDQEHTTKRNELNVDYKIVHYAKQTVAIVFNEYKYIGGAHGQTVKKTFNYDFSKQAFLSIDDIFKEDADYLHKLSLIAYHELKKNKDIAADDALLKEGTAPKKENFSRFAIKEDYIELYFDTYQVAAGYLGEQSIAIKKSLLKDILKEQYIDKAKNKNKIKEQKPKHEVISLPKEETVDPNQKVIALTFDDGPNPATTNQILDSLKKYKGHATFFVLGSRVQYYPETLIRMLKEGNEVGNHSWSHPLLTRLSVKEALKQINDTQDIIEKISGYRPTLVRPPYGGINDELRSQMKMDVALWDVDPEDWKDRNKKTIVDRVMNQAGDGRTILIHDIYRTSADAADEIIKKLTDQGYQLVTVSQLEEVKKQREAK</sequence>
<dbReference type="Gene3D" id="3.30.565.40">
    <property type="entry name" value="Fervidobacterium nodosum Rt17-B1 like"/>
    <property type="match status" value="1"/>
</dbReference>
<name>A0A6M4JFF8_BACSU</name>
<dbReference type="PROSITE" id="PS51677">
    <property type="entry name" value="NODB"/>
    <property type="match status" value="1"/>
</dbReference>
<gene>
    <name evidence="14" type="primary">pdaC</name>
    <name evidence="14" type="ORF">HIR78_06685</name>
</gene>
<evidence type="ECO:0000256" key="4">
    <source>
        <dbReference type="ARBA" id="ARBA00022723"/>
    </source>
</evidence>
<feature type="active site" description="Proton acceptor" evidence="8">
    <location>
        <position position="285"/>
    </location>
</feature>
<dbReference type="Gene3D" id="3.90.640.20">
    <property type="entry name" value="Heat-shock cognate protein, ATPase"/>
    <property type="match status" value="1"/>
</dbReference>
<dbReference type="AlphaFoldDB" id="A0A6M4JFF8"/>
<dbReference type="KEGG" id="bsu:BSU12100"/>
<evidence type="ECO:0000256" key="9">
    <source>
        <dbReference type="PIRSR" id="PIRSR037479-2"/>
    </source>
</evidence>
<feature type="binding site" evidence="10">
    <location>
        <position position="336"/>
    </location>
    <ligand>
        <name>Zn(2+)</name>
        <dbReference type="ChEBI" id="CHEBI:29105"/>
    </ligand>
</feature>
<dbReference type="GO" id="GO:0005886">
    <property type="term" value="C:plasma membrane"/>
    <property type="evidence" value="ECO:0007669"/>
    <property type="project" value="UniProtKB-SubCell"/>
</dbReference>
<dbReference type="Pfam" id="PF01522">
    <property type="entry name" value="Polysacc_deac_1"/>
    <property type="match status" value="1"/>
</dbReference>
<dbReference type="GeneID" id="936440"/>
<dbReference type="InterPro" id="IPR025303">
    <property type="entry name" value="PdaC"/>
</dbReference>
<evidence type="ECO:0000256" key="6">
    <source>
        <dbReference type="ARBA" id="ARBA00022989"/>
    </source>
</evidence>
<dbReference type="SUPFAM" id="SSF88713">
    <property type="entry name" value="Glycoside hydrolase/deacetylase"/>
    <property type="match status" value="1"/>
</dbReference>
<dbReference type="PANTHER" id="PTHR10587">
    <property type="entry name" value="GLYCOSYL TRANSFERASE-RELATED"/>
    <property type="match status" value="1"/>
</dbReference>
<dbReference type="OrthoDB" id="9812065at2"/>
<dbReference type="InterPro" id="IPR050248">
    <property type="entry name" value="Polysacc_deacetylase_ArnD"/>
</dbReference>
<evidence type="ECO:0000259" key="13">
    <source>
        <dbReference type="PROSITE" id="PS51677"/>
    </source>
</evidence>
<dbReference type="InterPro" id="IPR011330">
    <property type="entry name" value="Glyco_hydro/deAcase_b/a-brl"/>
</dbReference>
<reference evidence="14" key="1">
    <citation type="submission" date="2020-04" db="EMBL/GenBank/DDBJ databases">
        <title>Phage recombination drives evolution of spore-forming Bacilli.</title>
        <authorList>
            <person name="Dragos A."/>
            <person name="Kovacs A.T."/>
        </authorList>
    </citation>
    <scope>NUCLEOTIDE SEQUENCE</scope>
    <source>
        <strain evidence="14">168</strain>
    </source>
</reference>
<dbReference type="EMBL" id="CP052842">
    <property type="protein sequence ID" value="QJP87718.1"/>
    <property type="molecule type" value="Genomic_DNA"/>
</dbReference>
<keyword evidence="3 12" id="KW-0812">Transmembrane</keyword>
<evidence type="ECO:0000256" key="1">
    <source>
        <dbReference type="ARBA" id="ARBA00004162"/>
    </source>
</evidence>
<evidence type="ECO:0000256" key="7">
    <source>
        <dbReference type="ARBA" id="ARBA00023136"/>
    </source>
</evidence>
<evidence type="ECO:0000313" key="14">
    <source>
        <dbReference type="EMBL" id="QJP87718.1"/>
    </source>
</evidence>